<dbReference type="AlphaFoldDB" id="A0A0E0REY7"/>
<dbReference type="Gene3D" id="3.40.50.150">
    <property type="entry name" value="Vaccinia Virus protein VP39"/>
    <property type="match status" value="2"/>
</dbReference>
<feature type="region of interest" description="Disordered" evidence="4">
    <location>
        <begin position="312"/>
        <end position="332"/>
    </location>
</feature>
<evidence type="ECO:0000259" key="6">
    <source>
        <dbReference type="Pfam" id="PF08100"/>
    </source>
</evidence>
<reference evidence="8" key="1">
    <citation type="submission" date="2013-06" db="EMBL/GenBank/DDBJ databases">
        <authorList>
            <person name="Zhao Q."/>
        </authorList>
    </citation>
    <scope>NUCLEOTIDE SEQUENCE</scope>
    <source>
        <strain evidence="8">cv. W1943</strain>
    </source>
</reference>
<dbReference type="InterPro" id="IPR036388">
    <property type="entry name" value="WH-like_DNA-bd_sf"/>
</dbReference>
<evidence type="ECO:0000313" key="7">
    <source>
        <dbReference type="EnsemblPlants" id="ORUFI12G06510.1"/>
    </source>
</evidence>
<proteinExistence type="predicted"/>
<feature type="domain" description="O-methyltransferase C-terminal" evidence="5">
    <location>
        <begin position="198"/>
        <end position="298"/>
    </location>
</feature>
<dbReference type="HOGENOM" id="CLU_005533_12_1_1"/>
<dbReference type="InterPro" id="IPR001077">
    <property type="entry name" value="COMT_C"/>
</dbReference>
<evidence type="ECO:0000313" key="8">
    <source>
        <dbReference type="Proteomes" id="UP000008022"/>
    </source>
</evidence>
<dbReference type="Pfam" id="PF08100">
    <property type="entry name" value="Dimerisation"/>
    <property type="match status" value="1"/>
</dbReference>
<dbReference type="InterPro" id="IPR012967">
    <property type="entry name" value="COMT_dimerisation"/>
</dbReference>
<evidence type="ECO:0000256" key="2">
    <source>
        <dbReference type="ARBA" id="ARBA00022679"/>
    </source>
</evidence>
<dbReference type="OMA" id="PWHHIAD"/>
<keyword evidence="3" id="KW-0949">S-adenosyl-L-methionine</keyword>
<dbReference type="SUPFAM" id="SSF53335">
    <property type="entry name" value="S-adenosyl-L-methionine-dependent methyltransferases"/>
    <property type="match status" value="1"/>
</dbReference>
<name>A0A0E0REY7_ORYRU</name>
<dbReference type="Pfam" id="PF00891">
    <property type="entry name" value="Methyltransf_2"/>
    <property type="match status" value="1"/>
</dbReference>
<dbReference type="GO" id="GO:0032259">
    <property type="term" value="P:methylation"/>
    <property type="evidence" value="ECO:0007669"/>
    <property type="project" value="UniProtKB-KW"/>
</dbReference>
<dbReference type="PROSITE" id="PS51683">
    <property type="entry name" value="SAM_OMT_II"/>
    <property type="match status" value="2"/>
</dbReference>
<dbReference type="FunFam" id="1.10.10.10:FF:001076">
    <property type="entry name" value="3-aminomethylindole N-methyltransferase"/>
    <property type="match status" value="1"/>
</dbReference>
<feature type="domain" description="O-methyltransferase dimerisation" evidence="6">
    <location>
        <begin position="17"/>
        <end position="106"/>
    </location>
</feature>
<dbReference type="Proteomes" id="UP000008022">
    <property type="component" value="Unassembled WGS sequence"/>
</dbReference>
<feature type="compositionally biased region" description="Basic and acidic residues" evidence="4">
    <location>
        <begin position="414"/>
        <end position="425"/>
    </location>
</feature>
<keyword evidence="2" id="KW-0808">Transferase</keyword>
<protein>
    <recommendedName>
        <fullName evidence="9">O-methyltransferase domain-containing protein</fullName>
    </recommendedName>
</protein>
<dbReference type="Gene3D" id="1.10.10.10">
    <property type="entry name" value="Winged helix-like DNA-binding domain superfamily/Winged helix DNA-binding domain"/>
    <property type="match status" value="1"/>
</dbReference>
<dbReference type="GO" id="GO:0008171">
    <property type="term" value="F:O-methyltransferase activity"/>
    <property type="evidence" value="ECO:0007669"/>
    <property type="project" value="InterPro"/>
</dbReference>
<evidence type="ECO:0000256" key="1">
    <source>
        <dbReference type="ARBA" id="ARBA00022603"/>
    </source>
</evidence>
<dbReference type="InterPro" id="IPR036390">
    <property type="entry name" value="WH_DNA-bd_sf"/>
</dbReference>
<organism evidence="7 8">
    <name type="scientific">Oryza rufipogon</name>
    <name type="common">Brownbeard rice</name>
    <name type="synonym">Asian wild rice</name>
    <dbReference type="NCBI Taxonomy" id="4529"/>
    <lineage>
        <taxon>Eukaryota</taxon>
        <taxon>Viridiplantae</taxon>
        <taxon>Streptophyta</taxon>
        <taxon>Embryophyta</taxon>
        <taxon>Tracheophyta</taxon>
        <taxon>Spermatophyta</taxon>
        <taxon>Magnoliopsida</taxon>
        <taxon>Liliopsida</taxon>
        <taxon>Poales</taxon>
        <taxon>Poaceae</taxon>
        <taxon>BOP clade</taxon>
        <taxon>Oryzoideae</taxon>
        <taxon>Oryzeae</taxon>
        <taxon>Oryzinae</taxon>
        <taxon>Oryza</taxon>
    </lineage>
</organism>
<dbReference type="EnsemblPlants" id="ORUFI12G06510.1">
    <property type="protein sequence ID" value="ORUFI12G06510.1"/>
    <property type="gene ID" value="ORUFI12G06510"/>
</dbReference>
<evidence type="ECO:0000256" key="4">
    <source>
        <dbReference type="SAM" id="MobiDB-lite"/>
    </source>
</evidence>
<dbReference type="InterPro" id="IPR016461">
    <property type="entry name" value="COMT-like"/>
</dbReference>
<dbReference type="eggNOG" id="KOG3178">
    <property type="taxonomic scope" value="Eukaryota"/>
</dbReference>
<dbReference type="SUPFAM" id="SSF46785">
    <property type="entry name" value="Winged helix' DNA-binding domain"/>
    <property type="match status" value="1"/>
</dbReference>
<dbReference type="GO" id="GO:0046983">
    <property type="term" value="F:protein dimerization activity"/>
    <property type="evidence" value="ECO:0007669"/>
    <property type="project" value="InterPro"/>
</dbReference>
<evidence type="ECO:0000259" key="5">
    <source>
        <dbReference type="Pfam" id="PF00891"/>
    </source>
</evidence>
<accession>A0A0E0REY7</accession>
<dbReference type="Gramene" id="ORUFI12G06510.1">
    <property type="protein sequence ID" value="ORUFI12G06510.1"/>
    <property type="gene ID" value="ORUFI12G06510"/>
</dbReference>
<dbReference type="STRING" id="4529.A0A0E0REY7"/>
<reference evidence="7" key="2">
    <citation type="submission" date="2015-06" db="UniProtKB">
        <authorList>
            <consortium name="EnsemblPlants"/>
        </authorList>
    </citation>
    <scope>IDENTIFICATION</scope>
</reference>
<keyword evidence="8" id="KW-1185">Reference proteome</keyword>
<keyword evidence="1" id="KW-0489">Methyltransferase</keyword>
<dbReference type="InterPro" id="IPR029063">
    <property type="entry name" value="SAM-dependent_MTases_sf"/>
</dbReference>
<evidence type="ECO:0000256" key="3">
    <source>
        <dbReference type="ARBA" id="ARBA00022691"/>
    </source>
</evidence>
<sequence>MDNARESEDEHCLYAQELVFAYNRSMVLRAAIQLGLLDALAAGGDALTTDELAGKIQATDGVAVDRILRFLASFDVVRCSTETSPDGGAALIRRYTPAPVCRWLTKNNGEGSLAPFSMFIIDEDHLLPWQHIAEAVASGGPAPSERTHGMPYHEYIGKNKRLGGLFDHAMAQHSAIRARKMLERFEGFDGIQRLVDAGVEHIAGDMYESVPNGDAILLQWMLLMFSDEDCIKILKNCHQALPEGGKVIIVEGLLPESPNTTPAAQDSFTMDMILFVLFKVGKHRTEQEFAKLAKESGFTGFTAGLNVGMDSESNTIKSARRSPRIKSSSKSQSNTQYPTLIFVLPMTVVPLYGGGRIDREDDHIGEKNVMAFTAPPPTCAAVVEVVATCACLPPHLNARLLVTGRERKRVGTPAREEERRALRLDDMEEAEDPTTKLKTTLEGGDASGDGES</sequence>
<feature type="region of interest" description="Disordered" evidence="4">
    <location>
        <begin position="408"/>
        <end position="452"/>
    </location>
</feature>
<evidence type="ECO:0008006" key="9">
    <source>
        <dbReference type="Google" id="ProtNLM"/>
    </source>
</evidence>
<dbReference type="PANTHER" id="PTHR11746">
    <property type="entry name" value="O-METHYLTRANSFERASE"/>
    <property type="match status" value="1"/>
</dbReference>